<organism evidence="3 4">
    <name type="scientific">Chryseobacterium metallicongregator</name>
    <dbReference type="NCBI Taxonomy" id="3073042"/>
    <lineage>
        <taxon>Bacteria</taxon>
        <taxon>Pseudomonadati</taxon>
        <taxon>Bacteroidota</taxon>
        <taxon>Flavobacteriia</taxon>
        <taxon>Flavobacteriales</taxon>
        <taxon>Weeksellaceae</taxon>
        <taxon>Chryseobacterium group</taxon>
        <taxon>Chryseobacterium</taxon>
    </lineage>
</organism>
<dbReference type="EMBL" id="JAVIXS010000016">
    <property type="protein sequence ID" value="MDR4953934.1"/>
    <property type="molecule type" value="Genomic_DNA"/>
</dbReference>
<keyword evidence="3" id="KW-0418">Kinase</keyword>
<reference evidence="3 4" key="1">
    <citation type="submission" date="2023-08" db="EMBL/GenBank/DDBJ databases">
        <authorList>
            <person name="Maltman C."/>
        </authorList>
    </citation>
    <scope>NUCLEOTIDE SEQUENCE [LARGE SCALE GENOMIC DNA]</scope>
    <source>
        <strain evidence="3 4">ES2</strain>
    </source>
</reference>
<feature type="transmembrane region" description="Helical" evidence="1">
    <location>
        <begin position="44"/>
        <end position="67"/>
    </location>
</feature>
<sequence length="355" mass="41757">MMKTLSEIQIRQNLYFQLFFWPALFLFGTVRMSGEYDSEATKGLIIYNFCHWIFQIAGANFIYFVLIRHFFDQKKYVKLILSILLSLYIISVINRFFIVYIAEPLFINELLKDTPFEIFTDIPYLLLHYTFPIISGAFIFISIMFIIRYKDEKERTIKLQKEKTELELQSLKSQLNPHFLFNTLNNIYSLSISHSDQTSQSISQLSDILDYILYKGQKKWVQVSDELDIINHYIALEKLRYHDERLKINLNMVLQSANTIPPLLYLTLVENAFKHGAGKSSGTTGMTIEIETNPQQSVFKIENTFSDSPTSNEKGIGLQNIKRQLYYHYQEHFTFQISQENNIFKVEITTPSHYD</sequence>
<keyword evidence="1" id="KW-1133">Transmembrane helix</keyword>
<dbReference type="RefSeq" id="WP_309522815.1">
    <property type="nucleotide sequence ID" value="NZ_JAVIXS010000016.1"/>
</dbReference>
<dbReference type="InterPro" id="IPR010559">
    <property type="entry name" value="Sig_transdc_His_kin_internal"/>
</dbReference>
<evidence type="ECO:0000256" key="1">
    <source>
        <dbReference type="SAM" id="Phobius"/>
    </source>
</evidence>
<proteinExistence type="predicted"/>
<name>A0ABU1E7Y0_9FLAO</name>
<keyword evidence="3" id="KW-0808">Transferase</keyword>
<dbReference type="Proteomes" id="UP001260959">
    <property type="component" value="Unassembled WGS sequence"/>
</dbReference>
<dbReference type="InterPro" id="IPR050640">
    <property type="entry name" value="Bact_2-comp_sensor_kinase"/>
</dbReference>
<gene>
    <name evidence="3" type="ORF">REB14_17270</name>
</gene>
<feature type="transmembrane region" description="Helical" evidence="1">
    <location>
        <begin position="12"/>
        <end position="32"/>
    </location>
</feature>
<evidence type="ECO:0000313" key="3">
    <source>
        <dbReference type="EMBL" id="MDR4953934.1"/>
    </source>
</evidence>
<keyword evidence="4" id="KW-1185">Reference proteome</keyword>
<accession>A0ABU1E7Y0</accession>
<protein>
    <submittedName>
        <fullName evidence="3">Sensor histidine kinase</fullName>
    </submittedName>
</protein>
<dbReference type="GO" id="GO:0016301">
    <property type="term" value="F:kinase activity"/>
    <property type="evidence" value="ECO:0007669"/>
    <property type="project" value="UniProtKB-KW"/>
</dbReference>
<keyword evidence="1" id="KW-0472">Membrane</keyword>
<feature type="transmembrane region" description="Helical" evidence="1">
    <location>
        <begin position="79"/>
        <end position="102"/>
    </location>
</feature>
<keyword evidence="1" id="KW-0812">Transmembrane</keyword>
<feature type="domain" description="Signal transduction histidine kinase internal region" evidence="2">
    <location>
        <begin position="167"/>
        <end position="243"/>
    </location>
</feature>
<feature type="transmembrane region" description="Helical" evidence="1">
    <location>
        <begin position="122"/>
        <end position="147"/>
    </location>
</feature>
<evidence type="ECO:0000313" key="4">
    <source>
        <dbReference type="Proteomes" id="UP001260959"/>
    </source>
</evidence>
<dbReference type="PANTHER" id="PTHR34220">
    <property type="entry name" value="SENSOR HISTIDINE KINASE YPDA"/>
    <property type="match status" value="1"/>
</dbReference>
<dbReference type="PANTHER" id="PTHR34220:SF7">
    <property type="entry name" value="SENSOR HISTIDINE KINASE YPDA"/>
    <property type="match status" value="1"/>
</dbReference>
<evidence type="ECO:0000259" key="2">
    <source>
        <dbReference type="Pfam" id="PF06580"/>
    </source>
</evidence>
<dbReference type="InterPro" id="IPR036890">
    <property type="entry name" value="HATPase_C_sf"/>
</dbReference>
<dbReference type="Pfam" id="PF06580">
    <property type="entry name" value="His_kinase"/>
    <property type="match status" value="1"/>
</dbReference>
<comment type="caution">
    <text evidence="3">The sequence shown here is derived from an EMBL/GenBank/DDBJ whole genome shotgun (WGS) entry which is preliminary data.</text>
</comment>
<dbReference type="Gene3D" id="3.30.565.10">
    <property type="entry name" value="Histidine kinase-like ATPase, C-terminal domain"/>
    <property type="match status" value="1"/>
</dbReference>